<reference evidence="1" key="2">
    <citation type="submission" date="2025-08" db="UniProtKB">
        <authorList>
            <consortium name="Ensembl"/>
        </authorList>
    </citation>
    <scope>IDENTIFICATION</scope>
</reference>
<organism evidence="1 2">
    <name type="scientific">Tetraodon nigroviridis</name>
    <name type="common">Spotted green pufferfish</name>
    <name type="synonym">Chelonodon nigroviridis</name>
    <dbReference type="NCBI Taxonomy" id="99883"/>
    <lineage>
        <taxon>Eukaryota</taxon>
        <taxon>Metazoa</taxon>
        <taxon>Chordata</taxon>
        <taxon>Craniata</taxon>
        <taxon>Vertebrata</taxon>
        <taxon>Euteleostomi</taxon>
        <taxon>Actinopterygii</taxon>
        <taxon>Neopterygii</taxon>
        <taxon>Teleostei</taxon>
        <taxon>Neoteleostei</taxon>
        <taxon>Acanthomorphata</taxon>
        <taxon>Eupercaria</taxon>
        <taxon>Tetraodontiformes</taxon>
        <taxon>Tetradontoidea</taxon>
        <taxon>Tetraodontidae</taxon>
        <taxon>Tetraodon</taxon>
    </lineage>
</organism>
<evidence type="ECO:0000313" key="1">
    <source>
        <dbReference type="Ensembl" id="ENSTNIP00000016927.1"/>
    </source>
</evidence>
<name>H3D8T6_TETNG</name>
<accession>H3D8T6</accession>
<proteinExistence type="predicted"/>
<dbReference type="InParanoid" id="H3D8T6"/>
<reference evidence="1" key="3">
    <citation type="submission" date="2025-09" db="UniProtKB">
        <authorList>
            <consortium name="Ensembl"/>
        </authorList>
    </citation>
    <scope>IDENTIFICATION</scope>
</reference>
<evidence type="ECO:0000313" key="2">
    <source>
        <dbReference type="Proteomes" id="UP000007303"/>
    </source>
</evidence>
<dbReference type="HOGENOM" id="CLU_2612372_0_0_1"/>
<dbReference type="AlphaFoldDB" id="H3D8T6"/>
<sequence length="79" mass="8473">EPVTSGTFTDTTVLWKRRVSAGRADANPLSASHALEVTEGEELNRSVRDNARAARPGAPQHEAVASMRLHCHPRLASAS</sequence>
<keyword evidence="2" id="KW-1185">Reference proteome</keyword>
<protein>
    <submittedName>
        <fullName evidence="1">Uncharacterized protein</fullName>
    </submittedName>
</protein>
<dbReference type="Proteomes" id="UP000007303">
    <property type="component" value="Unassembled WGS sequence"/>
</dbReference>
<dbReference type="Ensembl" id="ENSTNIT00000017141.1">
    <property type="protein sequence ID" value="ENSTNIP00000016927.1"/>
    <property type="gene ID" value="ENSTNIG00000013922.1"/>
</dbReference>
<reference evidence="2" key="1">
    <citation type="journal article" date="2004" name="Nature">
        <title>Genome duplication in the teleost fish Tetraodon nigroviridis reveals the early vertebrate proto-karyotype.</title>
        <authorList>
            <person name="Jaillon O."/>
            <person name="Aury J.-M."/>
            <person name="Brunet F."/>
            <person name="Petit J.-L."/>
            <person name="Stange-Thomann N."/>
            <person name="Mauceli E."/>
            <person name="Bouneau L."/>
            <person name="Fischer C."/>
            <person name="Ozouf-Costaz C."/>
            <person name="Bernot A."/>
            <person name="Nicaud S."/>
            <person name="Jaffe D."/>
            <person name="Fisher S."/>
            <person name="Lutfalla G."/>
            <person name="Dossat C."/>
            <person name="Segurens B."/>
            <person name="Dasilva C."/>
            <person name="Salanoubat M."/>
            <person name="Levy M."/>
            <person name="Boudet N."/>
            <person name="Castellano S."/>
            <person name="Anthouard V."/>
            <person name="Jubin C."/>
            <person name="Castelli V."/>
            <person name="Katinka M."/>
            <person name="Vacherie B."/>
            <person name="Biemont C."/>
            <person name="Skalli Z."/>
            <person name="Cattolico L."/>
            <person name="Poulain J."/>
            <person name="De Berardinis V."/>
            <person name="Cruaud C."/>
            <person name="Duprat S."/>
            <person name="Brottier P."/>
            <person name="Coutanceau J.-P."/>
            <person name="Gouzy J."/>
            <person name="Parra G."/>
            <person name="Lardier G."/>
            <person name="Chapple C."/>
            <person name="McKernan K.J."/>
            <person name="McEwan P."/>
            <person name="Bosak S."/>
            <person name="Kellis M."/>
            <person name="Volff J.-N."/>
            <person name="Guigo R."/>
            <person name="Zody M.C."/>
            <person name="Mesirov J."/>
            <person name="Lindblad-Toh K."/>
            <person name="Birren B."/>
            <person name="Nusbaum C."/>
            <person name="Kahn D."/>
            <person name="Robinson-Rechavi M."/>
            <person name="Laudet V."/>
            <person name="Schachter V."/>
            <person name="Quetier F."/>
            <person name="Saurin W."/>
            <person name="Scarpelli C."/>
            <person name="Wincker P."/>
            <person name="Lander E.S."/>
            <person name="Weissenbach J."/>
            <person name="Roest Crollius H."/>
        </authorList>
    </citation>
    <scope>NUCLEOTIDE SEQUENCE [LARGE SCALE GENOMIC DNA]</scope>
</reference>